<dbReference type="KEGG" id="vg:14295649"/>
<keyword evidence="2" id="KW-1185">Reference proteome</keyword>
<dbReference type="EMBL" id="HE956709">
    <property type="protein sequence ID" value="CCI88739.1"/>
    <property type="molecule type" value="Genomic_DNA"/>
</dbReference>
<name>I7LH84_BPPR1</name>
<dbReference type="Pfam" id="PF11053">
    <property type="entry name" value="DNA_Packaging"/>
    <property type="match status" value="1"/>
</dbReference>
<dbReference type="Proteomes" id="UP000002909">
    <property type="component" value="Segment"/>
</dbReference>
<dbReference type="FunFam" id="1.10.287.1060:FF:000005">
    <property type="entry name" value="Phage terminase, small subunit"/>
    <property type="match status" value="1"/>
</dbReference>
<dbReference type="InterPro" id="IPR020342">
    <property type="entry name" value="Phage_T4_Gp16_DNA-pack"/>
</dbReference>
<evidence type="ECO:0000313" key="1">
    <source>
        <dbReference type="EMBL" id="CCI88739.1"/>
    </source>
</evidence>
<evidence type="ECO:0000313" key="2">
    <source>
        <dbReference type="Proteomes" id="UP000002909"/>
    </source>
</evidence>
<dbReference type="Gene3D" id="1.10.287.1060">
    <property type="entry name" value="ESAT-6-like"/>
    <property type="match status" value="1"/>
</dbReference>
<dbReference type="RefSeq" id="YP_007235998.1">
    <property type="nucleotide sequence ID" value="NC_019909.1"/>
</dbReference>
<reference evidence="1 2" key="1">
    <citation type="submission" date="2012-06" db="EMBL/GenBank/DDBJ databases">
        <title>Genomic characterization of five bacteriophages specific for Yersinia species.</title>
        <authorList>
            <person name="Skurnik M."/>
            <person name="Nawaz A."/>
            <person name="Happonen L."/>
            <person name="Butcher S."/>
            <person name="Mattinen L."/>
        </authorList>
    </citation>
    <scope>NUCLEOTIDE SEQUENCE [LARGE SCALE GENOMIC DNA]</scope>
</reference>
<dbReference type="GeneID" id="14295649"/>
<dbReference type="OrthoDB" id="13191at10239"/>
<accession>I7LH84</accession>
<protein>
    <submittedName>
        <fullName evidence="1">Phage terminase, small subunit</fullName>
    </submittedName>
</protein>
<organism evidence="1 2">
    <name type="scientific">Yersinia phage phiR1-RT</name>
    <dbReference type="NCBI Taxonomy" id="1206558"/>
    <lineage>
        <taxon>Viruses</taxon>
        <taxon>Duplodnaviria</taxon>
        <taxon>Heunggongvirae</taxon>
        <taxon>Uroviricota</taxon>
        <taxon>Caudoviricetes</taxon>
        <taxon>Pantevenvirales</taxon>
        <taxon>Straboviridae</taxon>
        <taxon>Tevenvirinae</taxon>
        <taxon>Tegunavirus</taxon>
        <taxon>Tegunavirus r1rt</taxon>
    </lineage>
</organism>
<sequence length="164" mass="18583">MNDQLNIAQLLDITDLPGLDGDTVEVYQPLQLIDVESNPQNRTPDLEDDYMVVRKNMHYQSQMLMDAAKIFLETAKNADSPRHMEVFATLMGQMTTSNKELLKLHKEMKEITNEETKTKNSQPQGMNIQNATIFTGSPSDLMDEIGDCYEAQEAREKLINGTTI</sequence>
<gene>
    <name evidence="1" type="primary">g165</name>
    <name evidence="1" type="ORF">BN80_169</name>
</gene>
<proteinExistence type="predicted"/>
<organismHost>
    <name type="scientific">Yersinia enterocolitica</name>
    <dbReference type="NCBI Taxonomy" id="630"/>
</organismHost>